<dbReference type="STRING" id="1121302.SAMN02745163_00689"/>
<gene>
    <name evidence="1" type="ORF">SAMN02745163_00689</name>
</gene>
<accession>A0A1M6DD35</accession>
<evidence type="ECO:0000313" key="2">
    <source>
        <dbReference type="Proteomes" id="UP000184310"/>
    </source>
</evidence>
<evidence type="ECO:0000313" key="1">
    <source>
        <dbReference type="EMBL" id="SHI70918.1"/>
    </source>
</evidence>
<sequence>MDKLDIWTLNYRKEYNIYATFLEKIQIIILVHMLKLDYCNILVMGCYFMKPLDNFNEIVISEENAKKYLNDIEFKEFKLMSNEEKNQKLRNLLEKPIFEFTVINELYFRSKWAECVNILMGDNRLNLLEIASGDADMIPQMMARNNINSHYITANMNKELNSSLTNKTKDLPIRITLIDDDAANIKKYLGEEQVDIIAFQHSVNDIVQAILCEDEGIDTVYSNWIEILPKMIEIMKREDKNNSLEESVKLPFLNLIKSLLGVLKKDGFIIINHYMFQFDLELGYPEDIWENFVLITRKWLSELEECEEFAIDGFNEQWWIFLKKN</sequence>
<dbReference type="Proteomes" id="UP000184310">
    <property type="component" value="Unassembled WGS sequence"/>
</dbReference>
<evidence type="ECO:0008006" key="3">
    <source>
        <dbReference type="Google" id="ProtNLM"/>
    </source>
</evidence>
<dbReference type="EMBL" id="FQZB01000004">
    <property type="protein sequence ID" value="SHI70918.1"/>
    <property type="molecule type" value="Genomic_DNA"/>
</dbReference>
<dbReference type="SUPFAM" id="SSF53335">
    <property type="entry name" value="S-adenosyl-L-methionine-dependent methyltransferases"/>
    <property type="match status" value="1"/>
</dbReference>
<dbReference type="InterPro" id="IPR029063">
    <property type="entry name" value="SAM-dependent_MTases_sf"/>
</dbReference>
<proteinExistence type="predicted"/>
<dbReference type="AlphaFoldDB" id="A0A1M6DD35"/>
<protein>
    <recommendedName>
        <fullName evidence="3">Methyltransferase domain-containing protein</fullName>
    </recommendedName>
</protein>
<keyword evidence="2" id="KW-1185">Reference proteome</keyword>
<name>A0A1M6DD35_9CLOT</name>
<organism evidence="1 2">
    <name type="scientific">Clostridium cavendishii DSM 21758</name>
    <dbReference type="NCBI Taxonomy" id="1121302"/>
    <lineage>
        <taxon>Bacteria</taxon>
        <taxon>Bacillati</taxon>
        <taxon>Bacillota</taxon>
        <taxon>Clostridia</taxon>
        <taxon>Eubacteriales</taxon>
        <taxon>Clostridiaceae</taxon>
        <taxon>Clostridium</taxon>
    </lineage>
</organism>
<reference evidence="1 2" key="1">
    <citation type="submission" date="2016-11" db="EMBL/GenBank/DDBJ databases">
        <authorList>
            <person name="Jaros S."/>
            <person name="Januszkiewicz K."/>
            <person name="Wedrychowicz H."/>
        </authorList>
    </citation>
    <scope>NUCLEOTIDE SEQUENCE [LARGE SCALE GENOMIC DNA]</scope>
    <source>
        <strain evidence="1 2">DSM 21758</strain>
    </source>
</reference>